<feature type="compositionally biased region" description="Polar residues" evidence="1">
    <location>
        <begin position="198"/>
        <end position="207"/>
    </location>
</feature>
<dbReference type="Proteomes" id="UP000194127">
    <property type="component" value="Unassembled WGS sequence"/>
</dbReference>
<proteinExistence type="predicted"/>
<accession>A0A1X6N3M2</accession>
<feature type="compositionally biased region" description="Low complexity" evidence="1">
    <location>
        <begin position="260"/>
        <end position="270"/>
    </location>
</feature>
<evidence type="ECO:0000256" key="1">
    <source>
        <dbReference type="SAM" id="MobiDB-lite"/>
    </source>
</evidence>
<organism evidence="2 3">
    <name type="scientific">Postia placenta MAD-698-R-SB12</name>
    <dbReference type="NCBI Taxonomy" id="670580"/>
    <lineage>
        <taxon>Eukaryota</taxon>
        <taxon>Fungi</taxon>
        <taxon>Dikarya</taxon>
        <taxon>Basidiomycota</taxon>
        <taxon>Agaricomycotina</taxon>
        <taxon>Agaricomycetes</taxon>
        <taxon>Polyporales</taxon>
        <taxon>Adustoporiaceae</taxon>
        <taxon>Rhodonia</taxon>
    </lineage>
</organism>
<reference evidence="2 3" key="1">
    <citation type="submission" date="2017-04" db="EMBL/GenBank/DDBJ databases">
        <title>Genome Sequence of the Model Brown-Rot Fungus Postia placenta SB12.</title>
        <authorList>
            <consortium name="DOE Joint Genome Institute"/>
            <person name="Gaskell J."/>
            <person name="Kersten P."/>
            <person name="Larrondo L.F."/>
            <person name="Canessa P."/>
            <person name="Martinez D."/>
            <person name="Hibbett D."/>
            <person name="Schmoll M."/>
            <person name="Kubicek C.P."/>
            <person name="Martinez A.T."/>
            <person name="Yadav J."/>
            <person name="Master E."/>
            <person name="Magnuson J.K."/>
            <person name="James T."/>
            <person name="Yaver D."/>
            <person name="Berka R."/>
            <person name="Labutti K."/>
            <person name="Lipzen A."/>
            <person name="Aerts A."/>
            <person name="Barry K."/>
            <person name="Henrissat B."/>
            <person name="Blanchette R."/>
            <person name="Grigoriev I."/>
            <person name="Cullen D."/>
        </authorList>
    </citation>
    <scope>NUCLEOTIDE SEQUENCE [LARGE SCALE GENOMIC DNA]</scope>
    <source>
        <strain evidence="2 3">MAD-698-R-SB12</strain>
    </source>
</reference>
<feature type="compositionally biased region" description="Basic and acidic residues" evidence="1">
    <location>
        <begin position="246"/>
        <end position="258"/>
    </location>
</feature>
<feature type="compositionally biased region" description="Basic and acidic residues" evidence="1">
    <location>
        <begin position="10"/>
        <end position="25"/>
    </location>
</feature>
<feature type="compositionally biased region" description="Basic and acidic residues" evidence="1">
    <location>
        <begin position="83"/>
        <end position="109"/>
    </location>
</feature>
<evidence type="ECO:0000313" key="2">
    <source>
        <dbReference type="EMBL" id="OSX63195.1"/>
    </source>
</evidence>
<evidence type="ECO:0000313" key="3">
    <source>
        <dbReference type="Proteomes" id="UP000194127"/>
    </source>
</evidence>
<dbReference type="Gene3D" id="3.30.160.60">
    <property type="entry name" value="Classic Zinc Finger"/>
    <property type="match status" value="1"/>
</dbReference>
<dbReference type="OrthoDB" id="5062908at2759"/>
<name>A0A1X6N3M2_9APHY</name>
<feature type="region of interest" description="Disordered" evidence="1">
    <location>
        <begin position="83"/>
        <end position="148"/>
    </location>
</feature>
<dbReference type="EMBL" id="KZ110595">
    <property type="protein sequence ID" value="OSX63195.1"/>
    <property type="molecule type" value="Genomic_DNA"/>
</dbReference>
<feature type="compositionally biased region" description="Polar residues" evidence="1">
    <location>
        <begin position="282"/>
        <end position="294"/>
    </location>
</feature>
<gene>
    <name evidence="2" type="ORF">POSPLADRAFT_1055260</name>
</gene>
<dbReference type="AlphaFoldDB" id="A0A1X6N3M2"/>
<feature type="region of interest" description="Disordered" evidence="1">
    <location>
        <begin position="177"/>
        <end position="309"/>
    </location>
</feature>
<feature type="region of interest" description="Disordered" evidence="1">
    <location>
        <begin position="1"/>
        <end position="25"/>
    </location>
</feature>
<keyword evidence="3" id="KW-1185">Reference proteome</keyword>
<dbReference type="GeneID" id="36325571"/>
<sequence>MGNTTSQQERLSRTGRNEGTHLPRIRSDDFLSEGLLYECGFDVHNSLDFDPITGEPRLEFDPSPEVGMSMQSSLALPLSQVEEGHLPEPDPLPEGRRRSIDTTSSREDTSNISFAHGPGPQNVGQDTSNKEYTTCTEGGSRVHREQDGDAANARIVPTMCRGQHSFDLAPTITPTWKPVWERTRPQGYNGPPTVHPEPSSSPNQATGPTRIKPSRAAKGEGARARAEPTQLSAGGVDQATPRVVKRKGDPIGGDEKRSRSSQGEASSSAQPRRDVVPRLSLPPTQNSTASSLPATTKAPRGQKPQEKKYRCTNCNMPKATFSAEYELNRHLEQCTNPGARPYKCWICPQKADGELVGFDRHDALRRHFKFKHPGERPPSKRDLN</sequence>
<dbReference type="RefSeq" id="XP_024339989.1">
    <property type="nucleotide sequence ID" value="XM_024480621.1"/>
</dbReference>
<protein>
    <recommendedName>
        <fullName evidence="4">C2H2-type domain-containing protein</fullName>
    </recommendedName>
</protein>
<evidence type="ECO:0008006" key="4">
    <source>
        <dbReference type="Google" id="ProtNLM"/>
    </source>
</evidence>
<feature type="compositionally biased region" description="Basic and acidic residues" evidence="1">
    <location>
        <begin position="217"/>
        <end position="226"/>
    </location>
</feature>
<feature type="compositionally biased region" description="Polar residues" evidence="1">
    <location>
        <begin position="122"/>
        <end position="137"/>
    </location>
</feature>